<dbReference type="PANTHER" id="PTHR43679">
    <property type="entry name" value="OCTANOYLTRANSFERASE LIPM-RELATED"/>
    <property type="match status" value="1"/>
</dbReference>
<dbReference type="PANTHER" id="PTHR43679:SF2">
    <property type="entry name" value="OCTANOYL-[GCVH]:PROTEIN N-OCTANOYLTRANSFERASE"/>
    <property type="match status" value="1"/>
</dbReference>
<dbReference type="EMBL" id="MGFH01000080">
    <property type="protein sequence ID" value="OGM06096.1"/>
    <property type="molecule type" value="Genomic_DNA"/>
</dbReference>
<reference evidence="2 3" key="1">
    <citation type="journal article" date="2016" name="Nat. Commun.">
        <title>Thousands of microbial genomes shed light on interconnected biogeochemical processes in an aquifer system.</title>
        <authorList>
            <person name="Anantharaman K."/>
            <person name="Brown C.T."/>
            <person name="Hug L.A."/>
            <person name="Sharon I."/>
            <person name="Castelle C.J."/>
            <person name="Probst A.J."/>
            <person name="Thomas B.C."/>
            <person name="Singh A."/>
            <person name="Wilkins M.J."/>
            <person name="Karaoz U."/>
            <person name="Brodie E.L."/>
            <person name="Williams K.H."/>
            <person name="Hubbard S.S."/>
            <person name="Banfield J.F."/>
        </authorList>
    </citation>
    <scope>NUCLEOTIDE SEQUENCE [LARGE SCALE GENOMIC DNA]</scope>
</reference>
<dbReference type="Pfam" id="PF21948">
    <property type="entry name" value="LplA-B_cat"/>
    <property type="match status" value="1"/>
</dbReference>
<comment type="caution">
    <text evidence="2">The sequence shown here is derived from an EMBL/GenBank/DDBJ whole genome shotgun (WGS) entry which is preliminary data.</text>
</comment>
<dbReference type="AlphaFoldDB" id="A0A1F7WTJ2"/>
<dbReference type="STRING" id="1817813.A2008_10690"/>
<evidence type="ECO:0000313" key="2">
    <source>
        <dbReference type="EMBL" id="OGM06096.1"/>
    </source>
</evidence>
<dbReference type="PROSITE" id="PS51733">
    <property type="entry name" value="BPL_LPL_CATALYTIC"/>
    <property type="match status" value="1"/>
</dbReference>
<dbReference type="SUPFAM" id="SSF55681">
    <property type="entry name" value="Class II aaRS and biotin synthetases"/>
    <property type="match status" value="1"/>
</dbReference>
<sequence length="288" mass="32612">MKIRLIDRSEFIHASGAEQMALDDAIFKEYESCENPEFPVTLRFYSFRPAAVTFGYFQKNSTLNNDFIKKNNFETIRRITGGRAVLHYKDLTYSVIVHKSSGFYTDSILENYKYVADSILCGLSKLAITGELHPSVRNKNEYAEKPASAICFDSPSFLEIKVNNKKFCGSAQNKTATCFLQHGTIFFEFDPKLHFLCMTPPETLKYMDEEMIEDNSKKLRESVCSVDEIASAAGNGIDFSKMSEAICAGFAETFAMPVVKSGLSKSEEARLKELKDGKYMTPKWNILR</sequence>
<evidence type="ECO:0000259" key="1">
    <source>
        <dbReference type="PROSITE" id="PS51733"/>
    </source>
</evidence>
<dbReference type="Gene3D" id="3.30.930.10">
    <property type="entry name" value="Bira Bifunctional Protein, Domain 2"/>
    <property type="match status" value="1"/>
</dbReference>
<proteinExistence type="predicted"/>
<dbReference type="InterPro" id="IPR050664">
    <property type="entry name" value="Octanoyltrans_LipM/LipL"/>
</dbReference>
<accession>A0A1F7WTJ2</accession>
<organism evidence="2 3">
    <name type="scientific">Candidatus Wallbacteria bacterium GWC2_49_35</name>
    <dbReference type="NCBI Taxonomy" id="1817813"/>
    <lineage>
        <taxon>Bacteria</taxon>
        <taxon>Candidatus Walliibacteriota</taxon>
    </lineage>
</organism>
<name>A0A1F7WTJ2_9BACT</name>
<protein>
    <recommendedName>
        <fullName evidence="1">BPL/LPL catalytic domain-containing protein</fullName>
    </recommendedName>
</protein>
<gene>
    <name evidence="2" type="ORF">A2008_10690</name>
</gene>
<dbReference type="InterPro" id="IPR045864">
    <property type="entry name" value="aa-tRNA-synth_II/BPL/LPL"/>
</dbReference>
<evidence type="ECO:0000313" key="3">
    <source>
        <dbReference type="Proteomes" id="UP000178735"/>
    </source>
</evidence>
<dbReference type="Proteomes" id="UP000178735">
    <property type="component" value="Unassembled WGS sequence"/>
</dbReference>
<dbReference type="InterPro" id="IPR004143">
    <property type="entry name" value="BPL_LPL_catalytic"/>
</dbReference>
<feature type="domain" description="BPL/LPL catalytic" evidence="1">
    <location>
        <begin position="36"/>
        <end position="258"/>
    </location>
</feature>